<name>V3ZNG9_LOTGI</name>
<dbReference type="InterPro" id="IPR002110">
    <property type="entry name" value="Ankyrin_rpt"/>
</dbReference>
<organism evidence="4 5">
    <name type="scientific">Lottia gigantea</name>
    <name type="common">Giant owl limpet</name>
    <dbReference type="NCBI Taxonomy" id="225164"/>
    <lineage>
        <taxon>Eukaryota</taxon>
        <taxon>Metazoa</taxon>
        <taxon>Spiralia</taxon>
        <taxon>Lophotrochozoa</taxon>
        <taxon>Mollusca</taxon>
        <taxon>Gastropoda</taxon>
        <taxon>Patellogastropoda</taxon>
        <taxon>Lottioidea</taxon>
        <taxon>Lottiidae</taxon>
        <taxon>Lottia</taxon>
    </lineage>
</organism>
<feature type="non-terminal residue" evidence="4">
    <location>
        <position position="1"/>
    </location>
</feature>
<feature type="repeat" description="ANK" evidence="3">
    <location>
        <begin position="97"/>
        <end position="129"/>
    </location>
</feature>
<dbReference type="Pfam" id="PF13857">
    <property type="entry name" value="Ank_5"/>
    <property type="match status" value="1"/>
</dbReference>
<dbReference type="RefSeq" id="XP_009066868.1">
    <property type="nucleotide sequence ID" value="XM_009068620.1"/>
</dbReference>
<dbReference type="Gene3D" id="1.25.40.20">
    <property type="entry name" value="Ankyrin repeat-containing domain"/>
    <property type="match status" value="4"/>
</dbReference>
<evidence type="ECO:0000313" key="4">
    <source>
        <dbReference type="EMBL" id="ESO82391.1"/>
    </source>
</evidence>
<dbReference type="GeneID" id="20251662"/>
<dbReference type="AlphaFoldDB" id="V3ZNG9"/>
<dbReference type="CTD" id="20251662"/>
<feature type="repeat" description="ANK" evidence="3">
    <location>
        <begin position="21"/>
        <end position="53"/>
    </location>
</feature>
<dbReference type="EMBL" id="KB203918">
    <property type="protein sequence ID" value="ESO82391.1"/>
    <property type="molecule type" value="Genomic_DNA"/>
</dbReference>
<evidence type="ECO:0000256" key="1">
    <source>
        <dbReference type="ARBA" id="ARBA00022737"/>
    </source>
</evidence>
<feature type="repeat" description="ANK" evidence="3">
    <location>
        <begin position="169"/>
        <end position="201"/>
    </location>
</feature>
<dbReference type="SUPFAM" id="SSF48403">
    <property type="entry name" value="Ankyrin repeat"/>
    <property type="match status" value="2"/>
</dbReference>
<feature type="repeat" description="ANK" evidence="3">
    <location>
        <begin position="344"/>
        <end position="376"/>
    </location>
</feature>
<keyword evidence="5" id="KW-1185">Reference proteome</keyword>
<dbReference type="SMART" id="SM00248">
    <property type="entry name" value="ANK"/>
    <property type="match status" value="10"/>
</dbReference>
<accession>V3ZNG9</accession>
<dbReference type="Proteomes" id="UP000030746">
    <property type="component" value="Unassembled WGS sequence"/>
</dbReference>
<dbReference type="PANTHER" id="PTHR24171">
    <property type="entry name" value="ANKYRIN REPEAT DOMAIN-CONTAINING PROTEIN 39-RELATED"/>
    <property type="match status" value="1"/>
</dbReference>
<dbReference type="PROSITE" id="PS50088">
    <property type="entry name" value="ANK_REPEAT"/>
    <property type="match status" value="8"/>
</dbReference>
<dbReference type="OrthoDB" id="7464126at2759"/>
<reference evidence="4 5" key="1">
    <citation type="journal article" date="2013" name="Nature">
        <title>Insights into bilaterian evolution from three spiralian genomes.</title>
        <authorList>
            <person name="Simakov O."/>
            <person name="Marletaz F."/>
            <person name="Cho S.J."/>
            <person name="Edsinger-Gonzales E."/>
            <person name="Havlak P."/>
            <person name="Hellsten U."/>
            <person name="Kuo D.H."/>
            <person name="Larsson T."/>
            <person name="Lv J."/>
            <person name="Arendt D."/>
            <person name="Savage R."/>
            <person name="Osoegawa K."/>
            <person name="de Jong P."/>
            <person name="Grimwood J."/>
            <person name="Chapman J.A."/>
            <person name="Shapiro H."/>
            <person name="Aerts A."/>
            <person name="Otillar R.P."/>
            <person name="Terry A.Y."/>
            <person name="Boore J.L."/>
            <person name="Grigoriev I.V."/>
            <person name="Lindberg D.R."/>
            <person name="Seaver E.C."/>
            <person name="Weisblat D.A."/>
            <person name="Putnam N.H."/>
            <person name="Rokhsar D.S."/>
        </authorList>
    </citation>
    <scope>NUCLEOTIDE SEQUENCE [LARGE SCALE GENOMIC DNA]</scope>
</reference>
<keyword evidence="2 3" id="KW-0040">ANK repeat</keyword>
<dbReference type="SUPFAM" id="SSF140860">
    <property type="entry name" value="Pseudo ankyrin repeat-like"/>
    <property type="match status" value="1"/>
</dbReference>
<dbReference type="OMA" id="DVNKCDR"/>
<dbReference type="PRINTS" id="PR01415">
    <property type="entry name" value="ANKYRIN"/>
</dbReference>
<feature type="repeat" description="ANK" evidence="3">
    <location>
        <begin position="310"/>
        <end position="343"/>
    </location>
</feature>
<dbReference type="PROSITE" id="PS50297">
    <property type="entry name" value="ANK_REP_REGION"/>
    <property type="match status" value="6"/>
</dbReference>
<proteinExistence type="predicted"/>
<dbReference type="HOGENOM" id="CLU_000134_48_7_1"/>
<evidence type="ECO:0000313" key="5">
    <source>
        <dbReference type="Proteomes" id="UP000030746"/>
    </source>
</evidence>
<evidence type="ECO:0000256" key="2">
    <source>
        <dbReference type="ARBA" id="ARBA00023043"/>
    </source>
</evidence>
<protein>
    <submittedName>
        <fullName evidence="4">Uncharacterized protein</fullName>
    </submittedName>
</protein>
<feature type="non-terminal residue" evidence="4">
    <location>
        <position position="484"/>
    </location>
</feature>
<evidence type="ECO:0000256" key="3">
    <source>
        <dbReference type="PROSITE-ProRule" id="PRU00023"/>
    </source>
</evidence>
<feature type="repeat" description="ANK" evidence="3">
    <location>
        <begin position="1"/>
        <end position="19"/>
    </location>
</feature>
<dbReference type="Pfam" id="PF12796">
    <property type="entry name" value="Ank_2"/>
    <property type="match status" value="3"/>
</dbReference>
<dbReference type="InterPro" id="IPR036770">
    <property type="entry name" value="Ankyrin_rpt-contain_sf"/>
</dbReference>
<keyword evidence="1" id="KW-0677">Repeat</keyword>
<gene>
    <name evidence="4" type="ORF">LOTGIDRAFT_62841</name>
</gene>
<dbReference type="STRING" id="225164.V3ZNG9"/>
<feature type="repeat" description="ANK" evidence="3">
    <location>
        <begin position="378"/>
        <end position="410"/>
    </location>
</feature>
<feature type="repeat" description="ANK" evidence="3">
    <location>
        <begin position="446"/>
        <end position="478"/>
    </location>
</feature>
<sequence>LDCVKLLVENGADIDIKDSMYNQTSLVMAACLNVPDLVKYFIENGADLTSCDSKKNTALHYLCKNPETKDSIDCIQRIVEKIKIANCLQIIDSQNVRSKTPLYFAVKSGNAQIVDILVEAGCDVTETRPNNTYTILSVAIFMKAILNPTSDIVAKLITAGSNVNASDVYGYTPLMQAASCKDLDSMKLLIQHGADIHSENCGGDGIVDYCLRYRYIERCERISAKDVLELVHKTGARLKIDDIAEKYVYDIMNNSDTDTLEYLISNGLDIHHIGKNNRNILHLLSRLDMNGFNKIKPYCDEADVNQQDTDGDTPLMFVVKIFPFHFLIDYFLERGADVNLRNKKGQTPLMIVADENDTEILQELIYAGADIIDSQNVRSKTPLYFAVKSGNAQIVDILVEAGCDADVNQQDTDGVTPLMCVKKFSFHFLINYFLERDADVNLRNKKGQTLLMIVADKNDTEILQELIYAGADVNIRSQDGRTAL</sequence>
<dbReference type="KEGG" id="lgi:LOTGIDRAFT_62841"/>